<feature type="repeat" description="HEAT" evidence="2">
    <location>
        <begin position="130"/>
        <end position="158"/>
    </location>
</feature>
<feature type="repeat" description="HEAT" evidence="2">
    <location>
        <begin position="59"/>
        <end position="97"/>
    </location>
</feature>
<dbReference type="AlphaFoldDB" id="A0A813FP85"/>
<dbReference type="SUPFAM" id="SSF48371">
    <property type="entry name" value="ARM repeat"/>
    <property type="match status" value="1"/>
</dbReference>
<dbReference type="InterPro" id="IPR004155">
    <property type="entry name" value="PBS_lyase_HEAT"/>
</dbReference>
<proteinExistence type="predicted"/>
<accession>A0A813FP85</accession>
<gene>
    <name evidence="3" type="ORF">PGLA1383_LOCUS31732</name>
</gene>
<sequence>MLQVSAPGAVFTAGAAGPVEVVPAKSIPELVQALAHQKPRERWTAAETLGKKGEAAAEAAPQLVAALSDRDVDVRCAAARALGQIGGAITAIAAQATPELLRLLTSDSDGGVRWGAAEALGNLGPVAACALPALLAALEDDEEDVRGGAAGALGKLAQRGLAAAPSVPGLVRLLADEEWQLTTKPTNKTTLQVATNQPQNNH</sequence>
<dbReference type="InterPro" id="IPR011989">
    <property type="entry name" value="ARM-like"/>
</dbReference>
<organism evidence="3 4">
    <name type="scientific">Polarella glacialis</name>
    <name type="common">Dinoflagellate</name>
    <dbReference type="NCBI Taxonomy" id="89957"/>
    <lineage>
        <taxon>Eukaryota</taxon>
        <taxon>Sar</taxon>
        <taxon>Alveolata</taxon>
        <taxon>Dinophyceae</taxon>
        <taxon>Suessiales</taxon>
        <taxon>Suessiaceae</taxon>
        <taxon>Polarella</taxon>
    </lineage>
</organism>
<dbReference type="Pfam" id="PF13646">
    <property type="entry name" value="HEAT_2"/>
    <property type="match status" value="1"/>
</dbReference>
<keyword evidence="4" id="KW-1185">Reference proteome</keyword>
<dbReference type="InterPro" id="IPR021133">
    <property type="entry name" value="HEAT_type_2"/>
</dbReference>
<dbReference type="PANTHER" id="PTHR12697:SF5">
    <property type="entry name" value="DEOXYHYPUSINE HYDROXYLASE"/>
    <property type="match status" value="1"/>
</dbReference>
<evidence type="ECO:0000313" key="4">
    <source>
        <dbReference type="Proteomes" id="UP000654075"/>
    </source>
</evidence>
<dbReference type="GO" id="GO:0016491">
    <property type="term" value="F:oxidoreductase activity"/>
    <property type="evidence" value="ECO:0007669"/>
    <property type="project" value="TreeGrafter"/>
</dbReference>
<reference evidence="3" key="1">
    <citation type="submission" date="2021-02" db="EMBL/GenBank/DDBJ databases">
        <authorList>
            <person name="Dougan E. K."/>
            <person name="Rhodes N."/>
            <person name="Thang M."/>
            <person name="Chan C."/>
        </authorList>
    </citation>
    <scope>NUCLEOTIDE SEQUENCE</scope>
</reference>
<comment type="caution">
    <text evidence="3">The sequence shown here is derived from an EMBL/GenBank/DDBJ whole genome shotgun (WGS) entry which is preliminary data.</text>
</comment>
<dbReference type="InterPro" id="IPR016024">
    <property type="entry name" value="ARM-type_fold"/>
</dbReference>
<evidence type="ECO:0000313" key="3">
    <source>
        <dbReference type="EMBL" id="CAE8613995.1"/>
    </source>
</evidence>
<dbReference type="Gene3D" id="1.25.10.10">
    <property type="entry name" value="Leucine-rich Repeat Variant"/>
    <property type="match status" value="1"/>
</dbReference>
<dbReference type="Proteomes" id="UP000654075">
    <property type="component" value="Unassembled WGS sequence"/>
</dbReference>
<dbReference type="SMART" id="SM00567">
    <property type="entry name" value="EZ_HEAT"/>
    <property type="match status" value="4"/>
</dbReference>
<evidence type="ECO:0000256" key="1">
    <source>
        <dbReference type="ARBA" id="ARBA00045876"/>
    </source>
</evidence>
<evidence type="ECO:0000256" key="2">
    <source>
        <dbReference type="PROSITE-ProRule" id="PRU00103"/>
    </source>
</evidence>
<name>A0A813FP85_POLGL</name>
<dbReference type="EMBL" id="CAJNNV010025351">
    <property type="protein sequence ID" value="CAE8613995.1"/>
    <property type="molecule type" value="Genomic_DNA"/>
</dbReference>
<dbReference type="Pfam" id="PF13513">
    <property type="entry name" value="HEAT_EZ"/>
    <property type="match status" value="1"/>
</dbReference>
<dbReference type="PANTHER" id="PTHR12697">
    <property type="entry name" value="PBS LYASE HEAT-LIKE PROTEIN"/>
    <property type="match status" value="1"/>
</dbReference>
<protein>
    <submittedName>
        <fullName evidence="3">Uncharacterized protein</fullName>
    </submittedName>
</protein>
<dbReference type="PROSITE" id="PS50077">
    <property type="entry name" value="HEAT_REPEAT"/>
    <property type="match status" value="2"/>
</dbReference>
<comment type="function">
    <text evidence="1">Catalyzes the hydroxylation of the N(6)-(4-aminobutyl)-L-lysine intermediate produced by deoxyhypusine synthase/DHPS on a critical lysine of the eukaryotic translation initiation factor 5A/eIF-5A. This is the second step of the post-translational modification of that lysine into an unusual amino acid residue named hypusine. Hypusination is unique to mature eIF-5A factor and is essential for its function.</text>
</comment>